<proteinExistence type="predicted"/>
<sequence>MVLEENTGTNKIEAIVVELPEGNDIIRLSPNAFMEMKRLRLFIINDYDDYVCFSGELNSLPNELRVLDWDGYHLPSLPSNFHGKKLSYLKLRGSLIQDVRVVEHMNLTVLDFSFCELLTKIPNLSRHRNLKELNLLFCKNLEEIHDSVGLLDKLVRFDVSGCSKLWSFPRSIKLISLEYLDLEHCSSLLNFPEIEGEMKNLDGIT</sequence>
<protein>
    <submittedName>
        <fullName evidence="1">TMV resistance protein N</fullName>
    </submittedName>
</protein>
<keyword evidence="2" id="KW-1185">Reference proteome</keyword>
<dbReference type="SUPFAM" id="SSF52058">
    <property type="entry name" value="L domain-like"/>
    <property type="match status" value="1"/>
</dbReference>
<dbReference type="PANTHER" id="PTHR11017:SF570">
    <property type="entry name" value="DISEASE RESISTANCE PROTEIN (TIR-NBS CLASS)-RELATED"/>
    <property type="match status" value="1"/>
</dbReference>
<name>A0A6A1VJS3_9ROSI</name>
<dbReference type="EMBL" id="RXIC02000023">
    <property type="protein sequence ID" value="KAB1212167.1"/>
    <property type="molecule type" value="Genomic_DNA"/>
</dbReference>
<reference evidence="1 2" key="1">
    <citation type="journal article" date="2019" name="Plant Biotechnol. J.">
        <title>The red bayberry genome and genetic basis of sex determination.</title>
        <authorList>
            <person name="Jia H.M."/>
            <person name="Jia H.J."/>
            <person name="Cai Q.L."/>
            <person name="Wang Y."/>
            <person name="Zhao H.B."/>
            <person name="Yang W.F."/>
            <person name="Wang G.Y."/>
            <person name="Li Y.H."/>
            <person name="Zhan D.L."/>
            <person name="Shen Y.T."/>
            <person name="Niu Q.F."/>
            <person name="Chang L."/>
            <person name="Qiu J."/>
            <person name="Zhao L."/>
            <person name="Xie H.B."/>
            <person name="Fu W.Y."/>
            <person name="Jin J."/>
            <person name="Li X.W."/>
            <person name="Jiao Y."/>
            <person name="Zhou C.C."/>
            <person name="Tu T."/>
            <person name="Chai C.Y."/>
            <person name="Gao J.L."/>
            <person name="Fan L.J."/>
            <person name="van de Weg E."/>
            <person name="Wang J.Y."/>
            <person name="Gao Z.S."/>
        </authorList>
    </citation>
    <scope>NUCLEOTIDE SEQUENCE [LARGE SCALE GENOMIC DNA]</scope>
    <source>
        <tissue evidence="1">Leaves</tissue>
    </source>
</reference>
<comment type="caution">
    <text evidence="1">The sequence shown here is derived from an EMBL/GenBank/DDBJ whole genome shotgun (WGS) entry which is preliminary data.</text>
</comment>
<accession>A0A6A1VJS3</accession>
<dbReference type="InterPro" id="IPR032675">
    <property type="entry name" value="LRR_dom_sf"/>
</dbReference>
<evidence type="ECO:0000313" key="2">
    <source>
        <dbReference type="Proteomes" id="UP000516437"/>
    </source>
</evidence>
<dbReference type="OrthoDB" id="1435371at2759"/>
<organism evidence="1 2">
    <name type="scientific">Morella rubra</name>
    <name type="common">Chinese bayberry</name>
    <dbReference type="NCBI Taxonomy" id="262757"/>
    <lineage>
        <taxon>Eukaryota</taxon>
        <taxon>Viridiplantae</taxon>
        <taxon>Streptophyta</taxon>
        <taxon>Embryophyta</taxon>
        <taxon>Tracheophyta</taxon>
        <taxon>Spermatophyta</taxon>
        <taxon>Magnoliopsida</taxon>
        <taxon>eudicotyledons</taxon>
        <taxon>Gunneridae</taxon>
        <taxon>Pentapetalae</taxon>
        <taxon>rosids</taxon>
        <taxon>fabids</taxon>
        <taxon>Fagales</taxon>
        <taxon>Myricaceae</taxon>
        <taxon>Morella</taxon>
    </lineage>
</organism>
<dbReference type="Pfam" id="PF00560">
    <property type="entry name" value="LRR_1"/>
    <property type="match status" value="1"/>
</dbReference>
<dbReference type="AlphaFoldDB" id="A0A6A1VJS3"/>
<dbReference type="Gene3D" id="3.80.10.10">
    <property type="entry name" value="Ribonuclease Inhibitor"/>
    <property type="match status" value="1"/>
</dbReference>
<dbReference type="InterPro" id="IPR001611">
    <property type="entry name" value="Leu-rich_rpt"/>
</dbReference>
<evidence type="ECO:0000313" key="1">
    <source>
        <dbReference type="EMBL" id="KAB1212167.1"/>
    </source>
</evidence>
<dbReference type="InterPro" id="IPR044974">
    <property type="entry name" value="Disease_R_plants"/>
</dbReference>
<gene>
    <name evidence="1" type="ORF">CJ030_MR5G001751</name>
</gene>
<dbReference type="PANTHER" id="PTHR11017">
    <property type="entry name" value="LEUCINE-RICH REPEAT-CONTAINING PROTEIN"/>
    <property type="match status" value="1"/>
</dbReference>
<dbReference type="Proteomes" id="UP000516437">
    <property type="component" value="Chromosome 5"/>
</dbReference>
<dbReference type="GO" id="GO:0006952">
    <property type="term" value="P:defense response"/>
    <property type="evidence" value="ECO:0007669"/>
    <property type="project" value="InterPro"/>
</dbReference>